<organism evidence="1 2">
    <name type="scientific">Streptococcus loxodontisalivarius</name>
    <dbReference type="NCBI Taxonomy" id="1349415"/>
    <lineage>
        <taxon>Bacteria</taxon>
        <taxon>Bacillati</taxon>
        <taxon>Bacillota</taxon>
        <taxon>Bacilli</taxon>
        <taxon>Lactobacillales</taxon>
        <taxon>Streptococcaceae</taxon>
        <taxon>Streptococcus</taxon>
    </lineage>
</organism>
<gene>
    <name evidence="1" type="ORF">JOC28_000989</name>
</gene>
<accession>A0ABS2PRM8</accession>
<evidence type="ECO:0000313" key="1">
    <source>
        <dbReference type="EMBL" id="MBM7642692.1"/>
    </source>
</evidence>
<protein>
    <submittedName>
        <fullName evidence="1">Fermentation-respiration switch protein FrsA (DUF1100 family)</fullName>
    </submittedName>
</protein>
<proteinExistence type="predicted"/>
<keyword evidence="2" id="KW-1185">Reference proteome</keyword>
<evidence type="ECO:0000313" key="2">
    <source>
        <dbReference type="Proteomes" id="UP000697472"/>
    </source>
</evidence>
<dbReference type="Proteomes" id="UP000697472">
    <property type="component" value="Unassembled WGS sequence"/>
</dbReference>
<dbReference type="EMBL" id="JAFBEH010000017">
    <property type="protein sequence ID" value="MBM7642692.1"/>
    <property type="molecule type" value="Genomic_DNA"/>
</dbReference>
<dbReference type="InterPro" id="IPR029058">
    <property type="entry name" value="AB_hydrolase_fold"/>
</dbReference>
<dbReference type="Gene3D" id="3.40.50.1820">
    <property type="entry name" value="alpha/beta hydrolase"/>
    <property type="match status" value="1"/>
</dbReference>
<reference evidence="1 2" key="1">
    <citation type="submission" date="2021-01" db="EMBL/GenBank/DDBJ databases">
        <title>Genomic Encyclopedia of Type Strains, Phase IV (KMG-IV): sequencing the most valuable type-strain genomes for metagenomic binning, comparative biology and taxonomic classification.</title>
        <authorList>
            <person name="Goeker M."/>
        </authorList>
    </citation>
    <scope>NUCLEOTIDE SEQUENCE [LARGE SCALE GENOMIC DNA]</scope>
    <source>
        <strain evidence="1 2">DSM 27382</strain>
    </source>
</reference>
<sequence length="30" mass="3515">MVPGANHVDLYDRKDMIPFDRFAAFFEKAL</sequence>
<comment type="caution">
    <text evidence="1">The sequence shown here is derived from an EMBL/GenBank/DDBJ whole genome shotgun (WGS) entry which is preliminary data.</text>
</comment>
<name>A0ABS2PRM8_9STRE</name>